<dbReference type="EMBL" id="CACRUT010000006">
    <property type="protein sequence ID" value="VYT77331.1"/>
    <property type="molecule type" value="Genomic_DNA"/>
</dbReference>
<proteinExistence type="predicted"/>
<dbReference type="SUPFAM" id="SSF52540">
    <property type="entry name" value="P-loop containing nucleoside triphosphate hydrolases"/>
    <property type="match status" value="1"/>
</dbReference>
<dbReference type="InterPro" id="IPR041679">
    <property type="entry name" value="DNA2/NAM7-like_C"/>
</dbReference>
<dbReference type="CDD" id="cd18808">
    <property type="entry name" value="SF1_C_Upf1"/>
    <property type="match status" value="1"/>
</dbReference>
<dbReference type="Gene3D" id="3.40.50.300">
    <property type="entry name" value="P-loop containing nucleotide triphosphate hydrolases"/>
    <property type="match status" value="2"/>
</dbReference>
<dbReference type="PANTHER" id="PTHR10887:SF495">
    <property type="entry name" value="HELICASE SENATAXIN ISOFORM X1-RELATED"/>
    <property type="match status" value="1"/>
</dbReference>
<dbReference type="InterPro" id="IPR011604">
    <property type="entry name" value="PDDEXK-like_dom_sf"/>
</dbReference>
<evidence type="ECO:0000259" key="1">
    <source>
        <dbReference type="PROSITE" id="PS51192"/>
    </source>
</evidence>
<reference evidence="2" key="1">
    <citation type="submission" date="2019-11" db="EMBL/GenBank/DDBJ databases">
        <authorList>
            <person name="Feng L."/>
        </authorList>
    </citation>
    <scope>NUCLEOTIDE SEQUENCE</scope>
    <source>
        <strain evidence="2">PclaraLFYP37</strain>
    </source>
</reference>
<dbReference type="InterPro" id="IPR014001">
    <property type="entry name" value="Helicase_ATP-bd"/>
</dbReference>
<dbReference type="Gene3D" id="3.90.320.10">
    <property type="match status" value="1"/>
</dbReference>
<accession>A0A6N2ZDQ9</accession>
<dbReference type="InterPro" id="IPR045055">
    <property type="entry name" value="DNA2/NAM7-like"/>
</dbReference>
<name>A0A6N2ZDQ9_9BACT</name>
<dbReference type="InterPro" id="IPR047187">
    <property type="entry name" value="SF1_C_Upf1"/>
</dbReference>
<protein>
    <submittedName>
        <fullName evidence="2">PD-(D/E)XK nuclease superfamily protein</fullName>
    </submittedName>
</protein>
<evidence type="ECO:0000313" key="2">
    <source>
        <dbReference type="EMBL" id="VYT77331.1"/>
    </source>
</evidence>
<organism evidence="2">
    <name type="scientific">Paraprevotella clara</name>
    <dbReference type="NCBI Taxonomy" id="454154"/>
    <lineage>
        <taxon>Bacteria</taxon>
        <taxon>Pseudomonadati</taxon>
        <taxon>Bacteroidota</taxon>
        <taxon>Bacteroidia</taxon>
        <taxon>Bacteroidales</taxon>
        <taxon>Prevotellaceae</taxon>
        <taxon>Paraprevotella</taxon>
    </lineage>
</organism>
<dbReference type="GO" id="GO:0004386">
    <property type="term" value="F:helicase activity"/>
    <property type="evidence" value="ECO:0007669"/>
    <property type="project" value="InterPro"/>
</dbReference>
<gene>
    <name evidence="2" type="ORF">PCLFYP37_01082</name>
</gene>
<dbReference type="AlphaFoldDB" id="A0A6N2ZDQ9"/>
<dbReference type="InterPro" id="IPR041677">
    <property type="entry name" value="DNA2/NAM7_AAA_11"/>
</dbReference>
<dbReference type="RefSeq" id="WP_412441823.1">
    <property type="nucleotide sequence ID" value="NZ_CACRUT010000006.1"/>
</dbReference>
<sequence length="1205" mass="138270">MTEEIQDIFDEIRNIMQPDMDCTARYHALDALLLRALKDRTRHSPVDFTHTAARLYWLCKQTGHPSHPLEVFRARAGRIQKGLFLPNGEDEAYDLKAVCEGLAAFYQTHVPEDVQKRLPRHWRPAPTPAEKVSQAKRIRITVHRWDEHFIYGKDHTHPTEQLLKVEYADETDRTFADLKEQLYEGAQLNLLSVKTIKAEGAYPYVLKPEMLVLDPDFLIDITALCACIKPYGYSAYTHLLNKFAPPARSAAIQLGNAANQFLDDCVNENRDLERAKTSENEVFRLGSAERERFIQNRDLEREDRACPESAGRERFIQNADGTAETELYLRSMQNSFRLSPLAWSTLPDIDRDFFNRCEMQFRHIRQTVRNSFSAAGIDIRQTEVELEPSFLCEALGLQGRMDLLTRNADKLVELKSGKADEYPYRSPKDEHRLQMALYKEILYYNLDRRHEQVQSYLFYSRYPGLYAVDVPRSHIRRAMALRNAILHIEHRLRRGESRALIDELTEERLNVNGRGDRLYTRYLRPRMMEILTPLHGMRGAEADYFHRFLTFTAREQFRAKVGDDRADSPGGFSETWCCDTLTKQQNGNILTGLKLHPVPDEEGAIVRLDLKLPEYGEDFLPNFRQGDMVMLYERNHEGDNVTNKQFFRCTIEEIHPEHMLLKLSYKQRNAGVFHPDSLYAIEPGYMDATFNQAYSGLFSLLTAPRERKELLLGIRPPATDPSVRLHRHYLNEEIDRIVLKAKQARDYFLLVGPPGTGKTSVALKSMVEEFLSDSPQKTLLLMAYTNRAVDEICHTLSAINPAPEYIRIGQELNCAPDFRPRLMKHVIGDATSRKEIYEKLAPVRVFAGTISSLCSQTELFSLKVIDVAIIDEASQVLEPQLLPLLCATTAVNRGDYNLNRLAIGKFILIGDHKQLPAVVSQPREMSRVTEDSLQAIGLTDCRNSLFERLHRLSSLQGTKNIVEMLHRQGRMHPSICEFVNRNYYNGGLDAVPLPHQQEPLAFGTRPDDDRWTAFVAGTRMAFISVQADEAEYYTKIESKQEQTELAQGLPNVGDSSKSNKREAETVARLIHTLCQLYSRSGIPFSPCKQIGIIVPFRAQIAMIRKALAERHIPDTADITIDTVERYQGSQRDIIIFSTTVSRPYQLSILSEPVMTDGREIDRKLNVALTRARKQFFMTGNETLLRNCTAYRKFLDFLSKEQILRL</sequence>
<feature type="domain" description="Helicase ATP-binding" evidence="1">
    <location>
        <begin position="739"/>
        <end position="907"/>
    </location>
</feature>
<dbReference type="Pfam" id="PF13087">
    <property type="entry name" value="AAA_12"/>
    <property type="match status" value="1"/>
</dbReference>
<dbReference type="PANTHER" id="PTHR10887">
    <property type="entry name" value="DNA2/NAM7 HELICASE FAMILY"/>
    <property type="match status" value="1"/>
</dbReference>
<dbReference type="PROSITE" id="PS51192">
    <property type="entry name" value="HELICASE_ATP_BIND_1"/>
    <property type="match status" value="1"/>
</dbReference>
<dbReference type="InterPro" id="IPR027417">
    <property type="entry name" value="P-loop_NTPase"/>
</dbReference>
<dbReference type="Pfam" id="PF13086">
    <property type="entry name" value="AAA_11"/>
    <property type="match status" value="2"/>
</dbReference>